<dbReference type="SMART" id="SM00965">
    <property type="entry name" value="STN"/>
    <property type="match status" value="1"/>
</dbReference>
<dbReference type="GO" id="GO:0009279">
    <property type="term" value="C:cell outer membrane"/>
    <property type="evidence" value="ECO:0007669"/>
    <property type="project" value="UniProtKB-SubCell"/>
</dbReference>
<dbReference type="NCBIfam" id="TIGR04056">
    <property type="entry name" value="OMP_RagA_SusC"/>
    <property type="match status" value="1"/>
</dbReference>
<sequence length="1164" mass="129331">MNKKGDAGNISLLIFCLTVSNAGGVINLNFNNPNQNKIMEKIYYDLIFGGYNIWKSKYLKKMRTVALLLLISITQTFALESYAQTQKLSINCQDETIHSILQKIENLSEFNFMFDATVIDINQRKSIVCKNKQITTILDQLLEDTEIVYVISDRQIVLSRAKIKDAVQGLTISGKVTDTSGNPLPGVTVVMKGTAQGTVTDANGEYSITNIPKEATLVFSFVGMKTREVAVAGKTSISVVMAEESIGLEEVVAIGYGSLSRNKVSSSIAKINQDKIQDQLPSSIDRTLEGRIAGMEIKTDGGSPGGGALIRIRGVSSIGGGNEPLIVIDGIPLQSSYDKLYSPLSLIDPDNIETIDILKDVSATAIYGSRGSSGVILITTKSGKVGATKVSFSAQTGVAEMLACEKLDLMNAREFATWRKENAFERASYYGYDISLDDIPEEYRDPEKLGEGTDWQDYLTRLAPQQKYNLSVTHGTEKFNGFYSLGYIDEQGVIKETGFTRFNIRANMEYTPNEVVKVALNLHPSFRWWNNYNQNLWLNTIRNTPVDGPGLDDGAFEDPRYFDGDIDTDIYSSGTFNGMNPLYALQVSTDEKTSVDVHVQPYIEIIPLKGLILKSQFNMQMGFNTDEKFSPSSIGGLNQVPPSQAVGYYGTNKNVMWQFENTINYTKTVGDHDFSALLGHSMERYHLYSSNLTGSGFPSDYVKTLNAATVLSGGTEETNWSMISYISRLNYSYKSKYLFTGTVRRDGSSRFGPDSRWGIFPSASVGWNVSKENFFPEVDWLSNFKLRASYGTSGNNAIGNYTWIPGLAIENYTFGGSIASGQKLNAIENTRLSWQESSEFDLGSDLILLGGKINLVFDYYSKITENMLWPVTMPISSGFNSMTQNIGKMRNRGVEFAISSINISKPDFSWSTDFNMSFNRNLVLDLGDVSEITGSGATTIVGQPVAMLYGYVSLGVWKDQAEIDNNPHIPNQLPGTARFADVDNSGSIDSRDQTIIGNPHPKFRGGMNNSFRYKNWDMNVSMSFAHDYDVMSKFEQFSLNLDGVFNVLKEAKNRWRSPEDPGDGRVATSIHQTAYDRDKRNTDFINNVSFLKVQNISLGYSLKNISSIDRLRLYCTLQNAFLFTNYKYGNPDVNDKGNSPVAMNMDVSDYPLQRTVVFGVNVEF</sequence>
<evidence type="ECO:0000313" key="11">
    <source>
        <dbReference type="Proteomes" id="UP000266441"/>
    </source>
</evidence>
<keyword evidence="8" id="KW-1133">Transmembrane helix</keyword>
<reference evidence="10 11" key="1">
    <citation type="journal article" date="2015" name="Int. J. Syst. Evol. Microbiol.">
        <title>Mariniphaga sediminis sp. nov., isolated from coastal sediment.</title>
        <authorList>
            <person name="Wang F.Q."/>
            <person name="Shen Q.Y."/>
            <person name="Chen G.J."/>
            <person name="Du Z.J."/>
        </authorList>
    </citation>
    <scope>NUCLEOTIDE SEQUENCE [LARGE SCALE GENOMIC DNA]</scope>
    <source>
        <strain evidence="10 11">SY21</strain>
    </source>
</reference>
<accession>A0A399CVT6</accession>
<dbReference type="InterPro" id="IPR037066">
    <property type="entry name" value="Plug_dom_sf"/>
</dbReference>
<evidence type="ECO:0000256" key="7">
    <source>
        <dbReference type="PROSITE-ProRule" id="PRU01360"/>
    </source>
</evidence>
<name>A0A399CVT6_9BACT</name>
<comment type="subcellular location">
    <subcellularLocation>
        <location evidence="1 7">Cell outer membrane</location>
        <topology evidence="1 7">Multi-pass membrane protein</topology>
    </subcellularLocation>
</comment>
<dbReference type="InterPro" id="IPR011662">
    <property type="entry name" value="Secretin/TonB_short_N"/>
</dbReference>
<dbReference type="InterPro" id="IPR023996">
    <property type="entry name" value="TonB-dep_OMP_SusC/RagA"/>
</dbReference>
<evidence type="ECO:0000256" key="5">
    <source>
        <dbReference type="ARBA" id="ARBA00023136"/>
    </source>
</evidence>
<evidence type="ECO:0000256" key="4">
    <source>
        <dbReference type="ARBA" id="ARBA00022692"/>
    </source>
</evidence>
<keyword evidence="2 7" id="KW-0813">Transport</keyword>
<keyword evidence="11" id="KW-1185">Reference proteome</keyword>
<dbReference type="EMBL" id="QWET01000026">
    <property type="protein sequence ID" value="RIH63108.1"/>
    <property type="molecule type" value="Genomic_DNA"/>
</dbReference>
<dbReference type="SUPFAM" id="SSF56935">
    <property type="entry name" value="Porins"/>
    <property type="match status" value="1"/>
</dbReference>
<evidence type="ECO:0000313" key="10">
    <source>
        <dbReference type="EMBL" id="RIH63108.1"/>
    </source>
</evidence>
<evidence type="ECO:0000259" key="9">
    <source>
        <dbReference type="SMART" id="SM00965"/>
    </source>
</evidence>
<dbReference type="Gene3D" id="2.40.170.20">
    <property type="entry name" value="TonB-dependent receptor, beta-barrel domain"/>
    <property type="match status" value="1"/>
</dbReference>
<dbReference type="PROSITE" id="PS52016">
    <property type="entry name" value="TONB_DEPENDENT_REC_3"/>
    <property type="match status" value="1"/>
</dbReference>
<evidence type="ECO:0000256" key="8">
    <source>
        <dbReference type="SAM" id="Phobius"/>
    </source>
</evidence>
<keyword evidence="4 7" id="KW-0812">Transmembrane</keyword>
<proteinExistence type="inferred from homology"/>
<keyword evidence="6 7" id="KW-0998">Cell outer membrane</keyword>
<dbReference type="Gene3D" id="2.170.130.10">
    <property type="entry name" value="TonB-dependent receptor, plug domain"/>
    <property type="match status" value="1"/>
</dbReference>
<feature type="domain" description="Secretin/TonB short N-terminal" evidence="9">
    <location>
        <begin position="110"/>
        <end position="161"/>
    </location>
</feature>
<evidence type="ECO:0000256" key="1">
    <source>
        <dbReference type="ARBA" id="ARBA00004571"/>
    </source>
</evidence>
<keyword evidence="5 7" id="KW-0472">Membrane</keyword>
<comment type="similarity">
    <text evidence="7">Belongs to the TonB-dependent receptor family.</text>
</comment>
<dbReference type="Pfam" id="PF07660">
    <property type="entry name" value="STN"/>
    <property type="match status" value="1"/>
</dbReference>
<dbReference type="Gene3D" id="2.60.40.1120">
    <property type="entry name" value="Carboxypeptidase-like, regulatory domain"/>
    <property type="match status" value="1"/>
</dbReference>
<gene>
    <name evidence="10" type="ORF">D1164_21615</name>
</gene>
<dbReference type="NCBIfam" id="TIGR04057">
    <property type="entry name" value="SusC_RagA_signa"/>
    <property type="match status" value="1"/>
</dbReference>
<protein>
    <submittedName>
        <fullName evidence="10">SusC/RagA family TonB-linked outer membrane protein</fullName>
    </submittedName>
</protein>
<feature type="transmembrane region" description="Helical" evidence="8">
    <location>
        <begin position="12"/>
        <end position="30"/>
    </location>
</feature>
<dbReference type="Pfam" id="PF13715">
    <property type="entry name" value="CarbopepD_reg_2"/>
    <property type="match status" value="1"/>
</dbReference>
<dbReference type="Pfam" id="PF07715">
    <property type="entry name" value="Plug"/>
    <property type="match status" value="1"/>
</dbReference>
<dbReference type="SUPFAM" id="SSF49464">
    <property type="entry name" value="Carboxypeptidase regulatory domain-like"/>
    <property type="match status" value="1"/>
</dbReference>
<evidence type="ECO:0000256" key="3">
    <source>
        <dbReference type="ARBA" id="ARBA00022452"/>
    </source>
</evidence>
<feature type="transmembrane region" description="Helical" evidence="8">
    <location>
        <begin position="65"/>
        <end position="83"/>
    </location>
</feature>
<evidence type="ECO:0000256" key="2">
    <source>
        <dbReference type="ARBA" id="ARBA00022448"/>
    </source>
</evidence>
<dbReference type="FunFam" id="2.60.40.1120:FF:000003">
    <property type="entry name" value="Outer membrane protein Omp121"/>
    <property type="match status" value="1"/>
</dbReference>
<dbReference type="Proteomes" id="UP000266441">
    <property type="component" value="Unassembled WGS sequence"/>
</dbReference>
<dbReference type="OrthoDB" id="9768177at2"/>
<dbReference type="InterPro" id="IPR036942">
    <property type="entry name" value="Beta-barrel_TonB_sf"/>
</dbReference>
<dbReference type="AlphaFoldDB" id="A0A399CVT6"/>
<comment type="caution">
    <text evidence="10">The sequence shown here is derived from an EMBL/GenBank/DDBJ whole genome shotgun (WGS) entry which is preliminary data.</text>
</comment>
<dbReference type="InterPro" id="IPR039426">
    <property type="entry name" value="TonB-dep_rcpt-like"/>
</dbReference>
<dbReference type="InterPro" id="IPR012910">
    <property type="entry name" value="Plug_dom"/>
</dbReference>
<evidence type="ECO:0000256" key="6">
    <source>
        <dbReference type="ARBA" id="ARBA00023237"/>
    </source>
</evidence>
<organism evidence="10 11">
    <name type="scientific">Mariniphaga sediminis</name>
    <dbReference type="NCBI Taxonomy" id="1628158"/>
    <lineage>
        <taxon>Bacteria</taxon>
        <taxon>Pseudomonadati</taxon>
        <taxon>Bacteroidota</taxon>
        <taxon>Bacteroidia</taxon>
        <taxon>Marinilabiliales</taxon>
        <taxon>Prolixibacteraceae</taxon>
        <taxon>Mariniphaga</taxon>
    </lineage>
</organism>
<keyword evidence="3 7" id="KW-1134">Transmembrane beta strand</keyword>
<dbReference type="InterPro" id="IPR008969">
    <property type="entry name" value="CarboxyPept-like_regulatory"/>
</dbReference>
<dbReference type="InterPro" id="IPR023997">
    <property type="entry name" value="TonB-dep_OMP_SusC/RagA_CS"/>
</dbReference>